<organism evidence="7 8">
    <name type="scientific">Rhodococcus zopfii</name>
    <dbReference type="NCBI Taxonomy" id="43772"/>
    <lineage>
        <taxon>Bacteria</taxon>
        <taxon>Bacillati</taxon>
        <taxon>Actinomycetota</taxon>
        <taxon>Actinomycetes</taxon>
        <taxon>Mycobacteriales</taxon>
        <taxon>Nocardiaceae</taxon>
        <taxon>Rhodococcus</taxon>
    </lineage>
</organism>
<evidence type="ECO:0000256" key="5">
    <source>
        <dbReference type="ARBA" id="ARBA00023004"/>
    </source>
</evidence>
<dbReference type="Proteomes" id="UP001275440">
    <property type="component" value="Unassembled WGS sequence"/>
</dbReference>
<evidence type="ECO:0000313" key="7">
    <source>
        <dbReference type="EMBL" id="MDV2476865.1"/>
    </source>
</evidence>
<keyword evidence="5" id="KW-0408">Iron</keyword>
<sequence length="386" mass="42799">MPDQTDPHVDWDPRSAQVQADQITAYDEMRTRCPVAYSAYRNWTVFRHADVAAILDDPATFSNAVSSHPSVPNGMDPPEHTPFRAINDRYFTPDRMRAFEPACREVARGLIDTLGSGETEIMSGLADPFANRIQCRFMGWPERLHAPLREWTRKNREATRALDRAAMSAIAQEFDGYIREQLDARRRGSADGAPDVTAELLGERVDGRPLTDAELVSMVRNWTVGELSTIAACVGILVAFLASNPDIQKHLRAEPDRIGAACDEILRMRAPLIANRRRTTREVTVAGRRIPAGERIMVLWASANRDEAVFGDPDEFRLDRDPDANLLYGRGIHNCPGAPLARLELTALVDELLAATTNITATTTVPEHAAYPAGGFVQVPVVLTRH</sequence>
<dbReference type="SUPFAM" id="SSF48264">
    <property type="entry name" value="Cytochrome P450"/>
    <property type="match status" value="1"/>
</dbReference>
<dbReference type="PANTHER" id="PTHR46696">
    <property type="entry name" value="P450, PUTATIVE (EUROFUNG)-RELATED"/>
    <property type="match status" value="1"/>
</dbReference>
<evidence type="ECO:0000256" key="2">
    <source>
        <dbReference type="ARBA" id="ARBA00022617"/>
    </source>
</evidence>
<evidence type="ECO:0000256" key="4">
    <source>
        <dbReference type="ARBA" id="ARBA00023002"/>
    </source>
</evidence>
<dbReference type="PANTHER" id="PTHR46696:SF6">
    <property type="entry name" value="P450, PUTATIVE (EUROFUNG)-RELATED"/>
    <property type="match status" value="1"/>
</dbReference>
<proteinExistence type="inferred from homology"/>
<name>A0ABU3WS82_9NOCA</name>
<keyword evidence="2" id="KW-0349">Heme</keyword>
<reference evidence="7 8" key="1">
    <citation type="submission" date="2019-10" db="EMBL/GenBank/DDBJ databases">
        <title>Draft Genome Assembly of Rhodococcus zopfii DSM44189.</title>
        <authorList>
            <person name="Sutton J.M."/>
            <person name="Akob D.M."/>
            <person name="Bushman T.J."/>
        </authorList>
    </citation>
    <scope>NUCLEOTIDE SEQUENCE [LARGE SCALE GENOMIC DNA]</scope>
    <source>
        <strain evidence="7 8">DSM 44189</strain>
    </source>
</reference>
<evidence type="ECO:0000256" key="1">
    <source>
        <dbReference type="ARBA" id="ARBA00010617"/>
    </source>
</evidence>
<comment type="similarity">
    <text evidence="1">Belongs to the cytochrome P450 family.</text>
</comment>
<keyword evidence="3" id="KW-0479">Metal-binding</keyword>
<comment type="caution">
    <text evidence="7">The sequence shown here is derived from an EMBL/GenBank/DDBJ whole genome shotgun (WGS) entry which is preliminary data.</text>
</comment>
<dbReference type="Gene3D" id="1.10.630.10">
    <property type="entry name" value="Cytochrome P450"/>
    <property type="match status" value="1"/>
</dbReference>
<dbReference type="InterPro" id="IPR036396">
    <property type="entry name" value="Cyt_P450_sf"/>
</dbReference>
<keyword evidence="4" id="KW-0560">Oxidoreductase</keyword>
<evidence type="ECO:0000313" key="8">
    <source>
        <dbReference type="Proteomes" id="UP001275440"/>
    </source>
</evidence>
<dbReference type="InterPro" id="IPR002397">
    <property type="entry name" value="Cyt_P450_B"/>
</dbReference>
<dbReference type="EMBL" id="WBMO01000001">
    <property type="protein sequence ID" value="MDV2476865.1"/>
    <property type="molecule type" value="Genomic_DNA"/>
</dbReference>
<accession>A0ABU3WS82</accession>
<evidence type="ECO:0000256" key="3">
    <source>
        <dbReference type="ARBA" id="ARBA00022723"/>
    </source>
</evidence>
<gene>
    <name evidence="7" type="ORF">F8M49_18825</name>
</gene>
<keyword evidence="8" id="KW-1185">Reference proteome</keyword>
<dbReference type="PRINTS" id="PR00359">
    <property type="entry name" value="BP450"/>
</dbReference>
<evidence type="ECO:0000256" key="6">
    <source>
        <dbReference type="ARBA" id="ARBA00023033"/>
    </source>
</evidence>
<dbReference type="Pfam" id="PF00067">
    <property type="entry name" value="p450"/>
    <property type="match status" value="1"/>
</dbReference>
<dbReference type="InterPro" id="IPR001128">
    <property type="entry name" value="Cyt_P450"/>
</dbReference>
<dbReference type="CDD" id="cd11079">
    <property type="entry name" value="Cyp_unk"/>
    <property type="match status" value="1"/>
</dbReference>
<keyword evidence="6" id="KW-0503">Monooxygenase</keyword>
<protein>
    <submittedName>
        <fullName evidence="7">Cytochrome P450</fullName>
    </submittedName>
</protein>